<evidence type="ECO:0000256" key="5">
    <source>
        <dbReference type="ARBA" id="ARBA00022679"/>
    </source>
</evidence>
<keyword evidence="9" id="KW-0418">Kinase</keyword>
<evidence type="ECO:0000256" key="13">
    <source>
        <dbReference type="ARBA" id="ARBA00047899"/>
    </source>
</evidence>
<keyword evidence="10" id="KW-0106">Calcium</keyword>
<evidence type="ECO:0000256" key="6">
    <source>
        <dbReference type="ARBA" id="ARBA00022723"/>
    </source>
</evidence>
<feature type="binding site" evidence="15">
    <location>
        <position position="50"/>
    </location>
    <ligand>
        <name>ATP</name>
        <dbReference type="ChEBI" id="CHEBI:30616"/>
    </ligand>
</feature>
<dbReference type="Gene3D" id="1.10.510.10">
    <property type="entry name" value="Transferase(Phosphotransferase) domain 1"/>
    <property type="match status" value="1"/>
</dbReference>
<dbReference type="GO" id="GO:0046872">
    <property type="term" value="F:metal ion binding"/>
    <property type="evidence" value="ECO:0007669"/>
    <property type="project" value="UniProtKB-KW"/>
</dbReference>
<dbReference type="EC" id="2.7.11.1" evidence="3"/>
<dbReference type="AlphaFoldDB" id="A0AAU9IRG3"/>
<evidence type="ECO:0000259" key="17">
    <source>
        <dbReference type="PROSITE" id="PS50011"/>
    </source>
</evidence>
<proteinExistence type="inferred from homology"/>
<dbReference type="PRINTS" id="PR00109">
    <property type="entry name" value="TYRKINASE"/>
</dbReference>
<dbReference type="EMBL" id="CAJZBQ010000016">
    <property type="protein sequence ID" value="CAG9316638.1"/>
    <property type="molecule type" value="Genomic_DNA"/>
</dbReference>
<evidence type="ECO:0000256" key="2">
    <source>
        <dbReference type="ARBA" id="ARBA00011245"/>
    </source>
</evidence>
<protein>
    <recommendedName>
        <fullName evidence="3">non-specific serine/threonine protein kinase</fullName>
        <ecNumber evidence="3">2.7.11.1</ecNumber>
    </recommendedName>
</protein>
<evidence type="ECO:0000256" key="1">
    <source>
        <dbReference type="ARBA" id="ARBA00001946"/>
    </source>
</evidence>
<dbReference type="PROSITE" id="PS00108">
    <property type="entry name" value="PROTEIN_KINASE_ST"/>
    <property type="match status" value="1"/>
</dbReference>
<keyword evidence="7" id="KW-0677">Repeat</keyword>
<evidence type="ECO:0000256" key="9">
    <source>
        <dbReference type="ARBA" id="ARBA00022777"/>
    </source>
</evidence>
<evidence type="ECO:0000256" key="7">
    <source>
        <dbReference type="ARBA" id="ARBA00022737"/>
    </source>
</evidence>
<keyword evidence="6" id="KW-0479">Metal-binding</keyword>
<accession>A0AAU9IRG3</accession>
<dbReference type="Proteomes" id="UP001162131">
    <property type="component" value="Unassembled WGS sequence"/>
</dbReference>
<comment type="caution">
    <text evidence="18">The sequence shown here is derived from an EMBL/GenBank/DDBJ whole genome shotgun (WGS) entry which is preliminary data.</text>
</comment>
<dbReference type="PANTHER" id="PTHR24347">
    <property type="entry name" value="SERINE/THREONINE-PROTEIN KINASE"/>
    <property type="match status" value="1"/>
</dbReference>
<dbReference type="InterPro" id="IPR017441">
    <property type="entry name" value="Protein_kinase_ATP_BS"/>
</dbReference>
<keyword evidence="11 15" id="KW-0067">ATP-binding</keyword>
<reference evidence="18" key="1">
    <citation type="submission" date="2021-09" db="EMBL/GenBank/DDBJ databases">
        <authorList>
            <consortium name="AG Swart"/>
            <person name="Singh M."/>
            <person name="Singh A."/>
            <person name="Seah K."/>
            <person name="Emmerich C."/>
        </authorList>
    </citation>
    <scope>NUCLEOTIDE SEQUENCE</scope>
    <source>
        <strain evidence="18">ATCC30299</strain>
    </source>
</reference>
<evidence type="ECO:0000256" key="11">
    <source>
        <dbReference type="ARBA" id="ARBA00022840"/>
    </source>
</evidence>
<evidence type="ECO:0000256" key="14">
    <source>
        <dbReference type="ARBA" id="ARBA00048679"/>
    </source>
</evidence>
<dbReference type="InterPro" id="IPR001245">
    <property type="entry name" value="Ser-Thr/Tyr_kinase_cat_dom"/>
</dbReference>
<dbReference type="SUPFAM" id="SSF56112">
    <property type="entry name" value="Protein kinase-like (PK-like)"/>
    <property type="match status" value="1"/>
</dbReference>
<keyword evidence="19" id="KW-1185">Reference proteome</keyword>
<dbReference type="Pfam" id="PF00069">
    <property type="entry name" value="Pkinase"/>
    <property type="match status" value="1"/>
</dbReference>
<dbReference type="FunFam" id="3.30.200.20:FF:000315">
    <property type="entry name" value="Calcium-dependent protein kinase 3"/>
    <property type="match status" value="1"/>
</dbReference>
<evidence type="ECO:0000256" key="15">
    <source>
        <dbReference type="PROSITE-ProRule" id="PRU10141"/>
    </source>
</evidence>
<dbReference type="InterPro" id="IPR008271">
    <property type="entry name" value="Ser/Thr_kinase_AS"/>
</dbReference>
<evidence type="ECO:0000256" key="10">
    <source>
        <dbReference type="ARBA" id="ARBA00022837"/>
    </source>
</evidence>
<dbReference type="InterPro" id="IPR000719">
    <property type="entry name" value="Prot_kinase_dom"/>
</dbReference>
<comment type="subunit">
    <text evidence="2">Monomer.</text>
</comment>
<dbReference type="GO" id="GO:0004674">
    <property type="term" value="F:protein serine/threonine kinase activity"/>
    <property type="evidence" value="ECO:0007669"/>
    <property type="project" value="UniProtKB-KW"/>
</dbReference>
<sequence length="446" mass="50805">MDKLDQGDTSDKFSDFYIFVATIGSGSFGKVVHAIDRFTGEEIAVKIIKKHSLKPDRILQLKQEAQILASLDHPNVIKFKHLKETNTKLFIVMEMIYGGTLKAYMDKHDISDSQAAQIMKGILQGLAYIHSKNIIHRDMKPENMLLPDFRDLSQIKIADFGLSAQFDASSMQPRENDKCGTLLYMAPEQAQSKFYSQSIDIWSCGIILWMLLTKNKHPLSAAHESASSYLKKLQNPIWKFPDNFPEGAKSLFLKLTEMSPIDRYTANQALAHPWIGRNKKKVPLTSFEKFKRYSELLKMKGISFAIFFACLAGDPEIGKREQSRANISKSMDKTPEHIPSKETVDLAKSETRDRKKRILPIPTQKKKPVPKLVEKFMSSGYAKNSERIPSAKRTIPLGDNVLRRNYSFQTPEIENHMLSKYSKAPKSTEHKRKIVRALTAVSRHES</sequence>
<dbReference type="SMART" id="SM00220">
    <property type="entry name" value="S_TKc"/>
    <property type="match status" value="1"/>
</dbReference>
<keyword evidence="4 16" id="KW-0723">Serine/threonine-protein kinase</keyword>
<evidence type="ECO:0000313" key="19">
    <source>
        <dbReference type="Proteomes" id="UP001162131"/>
    </source>
</evidence>
<evidence type="ECO:0000313" key="18">
    <source>
        <dbReference type="EMBL" id="CAG9316638.1"/>
    </source>
</evidence>
<keyword evidence="5" id="KW-0808">Transferase</keyword>
<comment type="cofactor">
    <cofactor evidence="1">
        <name>Mg(2+)</name>
        <dbReference type="ChEBI" id="CHEBI:18420"/>
    </cofactor>
</comment>
<evidence type="ECO:0000256" key="12">
    <source>
        <dbReference type="ARBA" id="ARBA00024334"/>
    </source>
</evidence>
<dbReference type="GO" id="GO:0005524">
    <property type="term" value="F:ATP binding"/>
    <property type="evidence" value="ECO:0007669"/>
    <property type="project" value="UniProtKB-UniRule"/>
</dbReference>
<keyword evidence="8 15" id="KW-0547">Nucleotide-binding</keyword>
<gene>
    <name evidence="18" type="ORF">BSTOLATCC_MIC16746</name>
</gene>
<dbReference type="InterPro" id="IPR011009">
    <property type="entry name" value="Kinase-like_dom_sf"/>
</dbReference>
<evidence type="ECO:0000256" key="8">
    <source>
        <dbReference type="ARBA" id="ARBA00022741"/>
    </source>
</evidence>
<comment type="catalytic activity">
    <reaction evidence="13">
        <text>L-threonyl-[protein] + ATP = O-phospho-L-threonyl-[protein] + ADP + H(+)</text>
        <dbReference type="Rhea" id="RHEA:46608"/>
        <dbReference type="Rhea" id="RHEA-COMP:11060"/>
        <dbReference type="Rhea" id="RHEA-COMP:11605"/>
        <dbReference type="ChEBI" id="CHEBI:15378"/>
        <dbReference type="ChEBI" id="CHEBI:30013"/>
        <dbReference type="ChEBI" id="CHEBI:30616"/>
        <dbReference type="ChEBI" id="CHEBI:61977"/>
        <dbReference type="ChEBI" id="CHEBI:456216"/>
        <dbReference type="EC" id="2.7.11.1"/>
    </reaction>
</comment>
<dbReference type="PROSITE" id="PS50011">
    <property type="entry name" value="PROTEIN_KINASE_DOM"/>
    <property type="match status" value="1"/>
</dbReference>
<evidence type="ECO:0000256" key="4">
    <source>
        <dbReference type="ARBA" id="ARBA00022527"/>
    </source>
</evidence>
<dbReference type="PROSITE" id="PS00107">
    <property type="entry name" value="PROTEIN_KINASE_ATP"/>
    <property type="match status" value="1"/>
</dbReference>
<name>A0AAU9IRG3_9CILI</name>
<dbReference type="FunFam" id="1.10.510.10:FF:000571">
    <property type="entry name" value="Maternal embryonic leucine zipper kinase"/>
    <property type="match status" value="1"/>
</dbReference>
<feature type="domain" description="Protein kinase" evidence="17">
    <location>
        <begin position="17"/>
        <end position="275"/>
    </location>
</feature>
<evidence type="ECO:0000256" key="16">
    <source>
        <dbReference type="RuleBase" id="RU000304"/>
    </source>
</evidence>
<comment type="similarity">
    <text evidence="12">Belongs to the protein kinase superfamily. Ser/Thr protein kinase family. CDPK subfamily.</text>
</comment>
<comment type="catalytic activity">
    <reaction evidence="14">
        <text>L-seryl-[protein] + ATP = O-phospho-L-seryl-[protein] + ADP + H(+)</text>
        <dbReference type="Rhea" id="RHEA:17989"/>
        <dbReference type="Rhea" id="RHEA-COMP:9863"/>
        <dbReference type="Rhea" id="RHEA-COMP:11604"/>
        <dbReference type="ChEBI" id="CHEBI:15378"/>
        <dbReference type="ChEBI" id="CHEBI:29999"/>
        <dbReference type="ChEBI" id="CHEBI:30616"/>
        <dbReference type="ChEBI" id="CHEBI:83421"/>
        <dbReference type="ChEBI" id="CHEBI:456216"/>
        <dbReference type="EC" id="2.7.11.1"/>
    </reaction>
</comment>
<organism evidence="18 19">
    <name type="scientific">Blepharisma stoltei</name>
    <dbReference type="NCBI Taxonomy" id="1481888"/>
    <lineage>
        <taxon>Eukaryota</taxon>
        <taxon>Sar</taxon>
        <taxon>Alveolata</taxon>
        <taxon>Ciliophora</taxon>
        <taxon>Postciliodesmatophora</taxon>
        <taxon>Heterotrichea</taxon>
        <taxon>Heterotrichida</taxon>
        <taxon>Blepharismidae</taxon>
        <taxon>Blepharisma</taxon>
    </lineage>
</organism>
<evidence type="ECO:0000256" key="3">
    <source>
        <dbReference type="ARBA" id="ARBA00012513"/>
    </source>
</evidence>